<dbReference type="PROSITE" id="PS50893">
    <property type="entry name" value="ABC_TRANSPORTER_2"/>
    <property type="match status" value="1"/>
</dbReference>
<organism evidence="8 9">
    <name type="scientific">Caulobacter segnis</name>
    <dbReference type="NCBI Taxonomy" id="88688"/>
    <lineage>
        <taxon>Bacteria</taxon>
        <taxon>Pseudomonadati</taxon>
        <taxon>Pseudomonadota</taxon>
        <taxon>Alphaproteobacteria</taxon>
        <taxon>Caulobacterales</taxon>
        <taxon>Caulobacteraceae</taxon>
        <taxon>Caulobacter</taxon>
    </lineage>
</organism>
<dbReference type="InterPro" id="IPR003439">
    <property type="entry name" value="ABC_transporter-like_ATP-bd"/>
</dbReference>
<accession>A0ABN5IYK7</accession>
<keyword evidence="3" id="KW-0201">Cytochrome c-type biogenesis</keyword>
<dbReference type="InterPro" id="IPR003593">
    <property type="entry name" value="AAA+_ATPase"/>
</dbReference>
<evidence type="ECO:0000313" key="9">
    <source>
        <dbReference type="Proteomes" id="UP000240527"/>
    </source>
</evidence>
<evidence type="ECO:0000256" key="1">
    <source>
        <dbReference type="ARBA" id="ARBA00022448"/>
    </source>
</evidence>
<sequence length="207" mass="22122">MLRVVLIKDLAITRGERRLFSGLDLTLAAGEAAVLVGRNGAGKTSLLRAVAGLLRPAEGTITFDGASGPMEADAARAEHLHLLGHQDGLKSSRTAWEELRFQTLWTGGTEESARAAAKRFDLLRLLDLEVRRLSAGQRRRLALARLAASPRALWLLDEPMAPLDAGQRAAFGEVMAEHLAGGGMILASVHDPLPIPTRSIAIGEIGQ</sequence>
<dbReference type="RefSeq" id="WP_013081230.1">
    <property type="nucleotide sequence ID" value="NZ_CP027850.1"/>
</dbReference>
<dbReference type="InterPro" id="IPR005895">
    <property type="entry name" value="ABC_transptr_haem_export_CcmA"/>
</dbReference>
<dbReference type="SUPFAM" id="SSF52540">
    <property type="entry name" value="P-loop containing nucleoside triphosphate hydrolases"/>
    <property type="match status" value="1"/>
</dbReference>
<dbReference type="SMART" id="SM00382">
    <property type="entry name" value="AAA"/>
    <property type="match status" value="1"/>
</dbReference>
<keyword evidence="5" id="KW-1278">Translocase</keyword>
<keyword evidence="4 8" id="KW-0067">ATP-binding</keyword>
<evidence type="ECO:0000313" key="8">
    <source>
        <dbReference type="EMBL" id="AVQ04163.1"/>
    </source>
</evidence>
<evidence type="ECO:0000259" key="7">
    <source>
        <dbReference type="PROSITE" id="PS50893"/>
    </source>
</evidence>
<feature type="domain" description="ABC transporter" evidence="7">
    <location>
        <begin position="5"/>
        <end position="205"/>
    </location>
</feature>
<dbReference type="PANTHER" id="PTHR43499">
    <property type="entry name" value="ABC TRANSPORTER I FAMILY MEMBER 1"/>
    <property type="match status" value="1"/>
</dbReference>
<dbReference type="PROSITE" id="PS00211">
    <property type="entry name" value="ABC_TRANSPORTER_1"/>
    <property type="match status" value="1"/>
</dbReference>
<dbReference type="InterPro" id="IPR017871">
    <property type="entry name" value="ABC_transporter-like_CS"/>
</dbReference>
<dbReference type="InterPro" id="IPR027417">
    <property type="entry name" value="P-loop_NTPase"/>
</dbReference>
<reference evidence="8 9" key="1">
    <citation type="journal article" date="2015" name="Biotechnol. Bioeng.">
        <title>Genome sequence and phenotypic characterization of Caulobacter segnis.</title>
        <authorList>
            <person name="Patel S."/>
            <person name="Fletcher B."/>
            <person name="Scott D.C."/>
            <person name="Ely B."/>
        </authorList>
    </citation>
    <scope>NUCLEOTIDE SEQUENCE [LARGE SCALE GENOMIC DNA]</scope>
    <source>
        <strain evidence="8 9">TK0059</strain>
    </source>
</reference>
<name>A0ABN5IYK7_9CAUL</name>
<dbReference type="Pfam" id="PF00005">
    <property type="entry name" value="ABC_tran"/>
    <property type="match status" value="1"/>
</dbReference>
<keyword evidence="6" id="KW-0472">Membrane</keyword>
<keyword evidence="2" id="KW-0547">Nucleotide-binding</keyword>
<protein>
    <submittedName>
        <fullName evidence="8">Heme ABC exporter ATP-binding protein CcmA</fullName>
    </submittedName>
</protein>
<gene>
    <name evidence="8" type="primary">ccmA</name>
    <name evidence="8" type="ORF">B7G68_21340</name>
</gene>
<evidence type="ECO:0000256" key="2">
    <source>
        <dbReference type="ARBA" id="ARBA00022741"/>
    </source>
</evidence>
<dbReference type="Proteomes" id="UP000240527">
    <property type="component" value="Chromosome"/>
</dbReference>
<evidence type="ECO:0000256" key="4">
    <source>
        <dbReference type="ARBA" id="ARBA00022840"/>
    </source>
</evidence>
<dbReference type="EMBL" id="CP027850">
    <property type="protein sequence ID" value="AVQ04163.1"/>
    <property type="molecule type" value="Genomic_DNA"/>
</dbReference>
<dbReference type="Gene3D" id="3.40.50.300">
    <property type="entry name" value="P-loop containing nucleotide triphosphate hydrolases"/>
    <property type="match status" value="1"/>
</dbReference>
<dbReference type="GO" id="GO:0005524">
    <property type="term" value="F:ATP binding"/>
    <property type="evidence" value="ECO:0007669"/>
    <property type="project" value="UniProtKB-KW"/>
</dbReference>
<keyword evidence="9" id="KW-1185">Reference proteome</keyword>
<keyword evidence="1" id="KW-0813">Transport</keyword>
<evidence type="ECO:0000256" key="3">
    <source>
        <dbReference type="ARBA" id="ARBA00022748"/>
    </source>
</evidence>
<dbReference type="PANTHER" id="PTHR43499:SF1">
    <property type="entry name" value="ABC TRANSPORTER I FAMILY MEMBER 1"/>
    <property type="match status" value="1"/>
</dbReference>
<proteinExistence type="predicted"/>
<evidence type="ECO:0000256" key="6">
    <source>
        <dbReference type="ARBA" id="ARBA00023136"/>
    </source>
</evidence>
<dbReference type="NCBIfam" id="TIGR01189">
    <property type="entry name" value="ccmA"/>
    <property type="match status" value="1"/>
</dbReference>
<evidence type="ECO:0000256" key="5">
    <source>
        <dbReference type="ARBA" id="ARBA00022967"/>
    </source>
</evidence>